<accession>A0A081AFJ6</accession>
<organism evidence="2 3">
    <name type="scientific">Phytophthora nicotianae P1976</name>
    <dbReference type="NCBI Taxonomy" id="1317066"/>
    <lineage>
        <taxon>Eukaryota</taxon>
        <taxon>Sar</taxon>
        <taxon>Stramenopiles</taxon>
        <taxon>Oomycota</taxon>
        <taxon>Peronosporomycetes</taxon>
        <taxon>Peronosporales</taxon>
        <taxon>Peronosporaceae</taxon>
        <taxon>Phytophthora</taxon>
    </lineage>
</organism>
<dbReference type="Proteomes" id="UP000028582">
    <property type="component" value="Unassembled WGS sequence"/>
</dbReference>
<dbReference type="EMBL" id="ANJA01001312">
    <property type="protein sequence ID" value="ETO77657.1"/>
    <property type="molecule type" value="Genomic_DNA"/>
</dbReference>
<name>A0A081AFJ6_PHYNI</name>
<evidence type="ECO:0000313" key="2">
    <source>
        <dbReference type="EMBL" id="ETO77657.1"/>
    </source>
</evidence>
<comment type="caution">
    <text evidence="2">The sequence shown here is derived from an EMBL/GenBank/DDBJ whole genome shotgun (WGS) entry which is preliminary data.</text>
</comment>
<dbReference type="AlphaFoldDB" id="A0A081AFJ6"/>
<reference evidence="2 3" key="1">
    <citation type="submission" date="2013-11" db="EMBL/GenBank/DDBJ databases">
        <title>The Genome Sequence of Phytophthora parasitica P1976.</title>
        <authorList>
            <consortium name="The Broad Institute Genomics Platform"/>
            <person name="Russ C."/>
            <person name="Tyler B."/>
            <person name="Panabieres F."/>
            <person name="Shan W."/>
            <person name="Tripathy S."/>
            <person name="Grunwald N."/>
            <person name="Machado M."/>
            <person name="Johnson C.S."/>
            <person name="Walker B."/>
            <person name="Young S."/>
            <person name="Zeng Q."/>
            <person name="Gargeya S."/>
            <person name="Fitzgerald M."/>
            <person name="Haas B."/>
            <person name="Abouelleil A."/>
            <person name="Allen A.W."/>
            <person name="Alvarado L."/>
            <person name="Arachchi H.M."/>
            <person name="Berlin A.M."/>
            <person name="Chapman S.B."/>
            <person name="Gainer-Dewar J."/>
            <person name="Goldberg J."/>
            <person name="Griggs A."/>
            <person name="Gujja S."/>
            <person name="Hansen M."/>
            <person name="Howarth C."/>
            <person name="Imamovic A."/>
            <person name="Ireland A."/>
            <person name="Larimer J."/>
            <person name="McCowan C."/>
            <person name="Murphy C."/>
            <person name="Pearson M."/>
            <person name="Poon T.W."/>
            <person name="Priest M."/>
            <person name="Roberts A."/>
            <person name="Saif S."/>
            <person name="Shea T."/>
            <person name="Sisk P."/>
            <person name="Sykes S."/>
            <person name="Wortman J."/>
            <person name="Nusbaum C."/>
            <person name="Birren B."/>
        </authorList>
    </citation>
    <scope>NUCLEOTIDE SEQUENCE [LARGE SCALE GENOMIC DNA]</scope>
    <source>
        <strain evidence="2 3">P1976</strain>
    </source>
</reference>
<sequence length="61" mass="6329">MTMRVTGAVIRRTAGQGQQKISRSGSEDLKDDGDSGGGDKGPAGRCTGLGTFKECERVVEA</sequence>
<feature type="region of interest" description="Disordered" evidence="1">
    <location>
        <begin position="1"/>
        <end position="49"/>
    </location>
</feature>
<evidence type="ECO:0000256" key="1">
    <source>
        <dbReference type="SAM" id="MobiDB-lite"/>
    </source>
</evidence>
<evidence type="ECO:0000313" key="3">
    <source>
        <dbReference type="Proteomes" id="UP000028582"/>
    </source>
</evidence>
<protein>
    <submittedName>
        <fullName evidence="2">Uncharacterized protein</fullName>
    </submittedName>
</protein>
<proteinExistence type="predicted"/>
<gene>
    <name evidence="2" type="ORF">F444_07158</name>
</gene>